<evidence type="ECO:0000313" key="1">
    <source>
        <dbReference type="EMBL" id="QBJ03376.1"/>
    </source>
</evidence>
<protein>
    <recommendedName>
        <fullName evidence="3">Phage protein</fullName>
    </recommendedName>
</protein>
<reference evidence="1 2" key="1">
    <citation type="submission" date="2019-02" db="EMBL/GenBank/DDBJ databases">
        <title>Isolation of virulent Lactobacillus brevis phages.</title>
        <authorList>
            <person name="Feyereisen M."/>
            <person name="Mahony J."/>
            <person name="O'Sullivan T."/>
            <person name="van Sinderen D."/>
        </authorList>
    </citation>
    <scope>NUCLEOTIDE SEQUENCE [LARGE SCALE GENOMIC DNA]</scope>
</reference>
<accession>A0A4Y5FEE2</accession>
<dbReference type="EMBL" id="MK504443">
    <property type="protein sequence ID" value="QBJ03376.1"/>
    <property type="molecule type" value="Genomic_DNA"/>
</dbReference>
<evidence type="ECO:0000313" key="2">
    <source>
        <dbReference type="Proteomes" id="UP000308874"/>
    </source>
</evidence>
<name>A0A4Y5FEE2_9CAUD</name>
<gene>
    <name evidence="1" type="ORF">B521_0026</name>
</gene>
<evidence type="ECO:0008006" key="3">
    <source>
        <dbReference type="Google" id="ProtNLM"/>
    </source>
</evidence>
<keyword evidence="2" id="KW-1185">Reference proteome</keyword>
<dbReference type="InterPro" id="IPR046242">
    <property type="entry name" value="DUF6275"/>
</dbReference>
<proteinExistence type="predicted"/>
<dbReference type="Pfam" id="PF19791">
    <property type="entry name" value="DUF6275"/>
    <property type="match status" value="1"/>
</dbReference>
<organism evidence="1 2">
    <name type="scientific">Lactobacillus phage 521B</name>
    <dbReference type="NCBI Taxonomy" id="2510942"/>
    <lineage>
        <taxon>Viruses</taxon>
        <taxon>Duplodnaviria</taxon>
        <taxon>Heunggongvirae</taxon>
        <taxon>Uroviricota</taxon>
        <taxon>Caudoviricetes</taxon>
        <taxon>Herelleviridae</taxon>
        <taxon>Tybeckvirus</taxon>
        <taxon>Tybeckvirus tv521B</taxon>
    </lineage>
</organism>
<sequence>MNTETFIKKAKEFVAKETNKYIDESIRYPVSYNDVYLVWYSKTIQNHKALFGTHIPDNLYFEATYNGDEGELYLDTYKEINHIEKEV</sequence>
<dbReference type="Proteomes" id="UP000308874">
    <property type="component" value="Segment"/>
</dbReference>